<evidence type="ECO:0000256" key="3">
    <source>
        <dbReference type="ARBA" id="ARBA00022692"/>
    </source>
</evidence>
<evidence type="ECO:0000256" key="1">
    <source>
        <dbReference type="ARBA" id="ARBA00004251"/>
    </source>
</evidence>
<dbReference type="InterPro" id="IPR036179">
    <property type="entry name" value="Ig-like_dom_sf"/>
</dbReference>
<evidence type="ECO:0000256" key="11">
    <source>
        <dbReference type="SAM" id="Phobius"/>
    </source>
</evidence>
<evidence type="ECO:0000256" key="5">
    <source>
        <dbReference type="ARBA" id="ARBA00022989"/>
    </source>
</evidence>
<name>A0ABN9MFL5_9NEOB</name>
<keyword evidence="10" id="KW-0393">Immunoglobulin domain</keyword>
<evidence type="ECO:0000256" key="4">
    <source>
        <dbReference type="ARBA" id="ARBA00022729"/>
    </source>
</evidence>
<feature type="transmembrane region" description="Helical" evidence="11">
    <location>
        <begin position="279"/>
        <end position="301"/>
    </location>
</feature>
<keyword evidence="2" id="KW-1003">Cell membrane</keyword>
<dbReference type="PANTHER" id="PTHR25466:SF2">
    <property type="entry name" value="T-LYMPHOCYTE ACTIVATION ANTIGEN CD86"/>
    <property type="match status" value="1"/>
</dbReference>
<dbReference type="Pfam" id="PF07686">
    <property type="entry name" value="V-set"/>
    <property type="match status" value="1"/>
</dbReference>
<accession>A0ABN9MFL5</accession>
<dbReference type="InterPro" id="IPR013106">
    <property type="entry name" value="Ig_V-set"/>
</dbReference>
<reference evidence="13" key="1">
    <citation type="submission" date="2023-07" db="EMBL/GenBank/DDBJ databases">
        <authorList>
            <person name="Stuckert A."/>
        </authorList>
    </citation>
    <scope>NUCLEOTIDE SEQUENCE</scope>
</reference>
<keyword evidence="9" id="KW-0325">Glycoprotein</keyword>
<proteinExistence type="predicted"/>
<evidence type="ECO:0000313" key="13">
    <source>
        <dbReference type="EMBL" id="CAJ0965552.1"/>
    </source>
</evidence>
<organism evidence="13 14">
    <name type="scientific">Ranitomeya imitator</name>
    <name type="common">mimic poison frog</name>
    <dbReference type="NCBI Taxonomy" id="111125"/>
    <lineage>
        <taxon>Eukaryota</taxon>
        <taxon>Metazoa</taxon>
        <taxon>Chordata</taxon>
        <taxon>Craniata</taxon>
        <taxon>Vertebrata</taxon>
        <taxon>Euteleostomi</taxon>
        <taxon>Amphibia</taxon>
        <taxon>Batrachia</taxon>
        <taxon>Anura</taxon>
        <taxon>Neobatrachia</taxon>
        <taxon>Hyloidea</taxon>
        <taxon>Dendrobatidae</taxon>
        <taxon>Dendrobatinae</taxon>
        <taxon>Ranitomeya</taxon>
    </lineage>
</organism>
<sequence length="435" mass="49023">MNGTSAGSVNGLPLVDVSGAAASEVPSTDKVTSIDEMNAYVTGMAEFKCDFKNNQNISSSELIYSWEKQLRKDSDPVTVAELYRGKRKYDHVTESYKNRNMKFMQNGDLCMYNITMEDKGIYYCRVRNINGVSGMKMVHEKGYEHKVQANYSVPEISNGSFQELDVESVVNFHCSSGDGSPQPRGILWMVADYNGTQYYPIICTVQLSPSCAIKETAETFNISSNFTLTVKSSINISCTVMAHHNFSSEVLQIEYTIVMFFITELKPEVTIPREENNNLIYIVPCIILIVFFILATVIYCFHKKSKKTSRSIPLQNGQNPTTTVPNNDVTQQVPSHSGILIATTARIVTFHRYTYDLAVCDTLLRSGTPLRIVRRSRSFETFFRRLVSRCGGMIAWCNKGVHDIVYDVRIVTNSFYIANTSEEAASFIQKREETS</sequence>
<comment type="caution">
    <text evidence="13">The sequence shown here is derived from an EMBL/GenBank/DDBJ whole genome shotgun (WGS) entry which is preliminary data.</text>
</comment>
<dbReference type="SUPFAM" id="SSF48726">
    <property type="entry name" value="Immunoglobulin"/>
    <property type="match status" value="1"/>
</dbReference>
<evidence type="ECO:0000256" key="6">
    <source>
        <dbReference type="ARBA" id="ARBA00023136"/>
    </source>
</evidence>
<gene>
    <name evidence="13" type="ORF">RIMI_LOCUS20409980</name>
</gene>
<evidence type="ECO:0000256" key="8">
    <source>
        <dbReference type="ARBA" id="ARBA00023170"/>
    </source>
</evidence>
<keyword evidence="5 11" id="KW-1133">Transmembrane helix</keyword>
<keyword evidence="6 11" id="KW-0472">Membrane</keyword>
<evidence type="ECO:0000313" key="14">
    <source>
        <dbReference type="Proteomes" id="UP001176940"/>
    </source>
</evidence>
<evidence type="ECO:0000256" key="2">
    <source>
        <dbReference type="ARBA" id="ARBA00022475"/>
    </source>
</evidence>
<dbReference type="InterPro" id="IPR051713">
    <property type="entry name" value="T-cell_Activation_Regulation"/>
</dbReference>
<keyword evidence="3 11" id="KW-0812">Transmembrane</keyword>
<dbReference type="InterPro" id="IPR013783">
    <property type="entry name" value="Ig-like_fold"/>
</dbReference>
<dbReference type="InterPro" id="IPR007110">
    <property type="entry name" value="Ig-like_dom"/>
</dbReference>
<dbReference type="PANTHER" id="PTHR25466">
    <property type="entry name" value="T-LYMPHOCYTE ACTIVATION ANTIGEN"/>
    <property type="match status" value="1"/>
</dbReference>
<dbReference type="Gene3D" id="2.60.40.10">
    <property type="entry name" value="Immunoglobulins"/>
    <property type="match status" value="2"/>
</dbReference>
<evidence type="ECO:0000259" key="12">
    <source>
        <dbReference type="PROSITE" id="PS50835"/>
    </source>
</evidence>
<dbReference type="EMBL" id="CAUEEQ010068267">
    <property type="protein sequence ID" value="CAJ0965552.1"/>
    <property type="molecule type" value="Genomic_DNA"/>
</dbReference>
<evidence type="ECO:0000256" key="9">
    <source>
        <dbReference type="ARBA" id="ARBA00023180"/>
    </source>
</evidence>
<evidence type="ECO:0000256" key="7">
    <source>
        <dbReference type="ARBA" id="ARBA00023157"/>
    </source>
</evidence>
<keyword evidence="14" id="KW-1185">Reference proteome</keyword>
<keyword evidence="8" id="KW-0675">Receptor</keyword>
<protein>
    <recommendedName>
        <fullName evidence="12">Ig-like domain-containing protein</fullName>
    </recommendedName>
</protein>
<feature type="domain" description="Ig-like" evidence="12">
    <location>
        <begin position="26"/>
        <end position="128"/>
    </location>
</feature>
<dbReference type="Proteomes" id="UP001176940">
    <property type="component" value="Unassembled WGS sequence"/>
</dbReference>
<comment type="subcellular location">
    <subcellularLocation>
        <location evidence="1">Cell membrane</location>
        <topology evidence="1">Single-pass type I membrane protein</topology>
    </subcellularLocation>
</comment>
<keyword evidence="4" id="KW-0732">Signal</keyword>
<keyword evidence="7" id="KW-1015">Disulfide bond</keyword>
<evidence type="ECO:0000256" key="10">
    <source>
        <dbReference type="ARBA" id="ARBA00023319"/>
    </source>
</evidence>
<dbReference type="PROSITE" id="PS50835">
    <property type="entry name" value="IG_LIKE"/>
    <property type="match status" value="1"/>
</dbReference>